<sequence>MSASLYFDKIGSLLAEIKAAELPVIQLLGGSIGQSIASGGIVHLFGSGHSHMAANEVFVRAGTITAVRAIWPRQETDKLERVEGLGDAVLKFGDVRPGEYLFVFSHSGINPMPIDVALAAKRRGAVTVAVGSKAHSLSVPGRHSNGKRLFEACDYFIDTHVPAGDALLAEASFPYAYGPASTAAFVTIIQAVMAEAVHWMLENGFDPPVRVSRNMPGGDERNDRLGELYKHRIPELG</sequence>
<proteinExistence type="predicted"/>
<dbReference type="RefSeq" id="WP_131018124.1">
    <property type="nucleotide sequence ID" value="NZ_SIRE01000034.1"/>
</dbReference>
<name>A0A4Q9DHB1_9BACL</name>
<feature type="domain" description="SIS" evidence="1">
    <location>
        <begin position="32"/>
        <end position="207"/>
    </location>
</feature>
<dbReference type="PROSITE" id="PS51464">
    <property type="entry name" value="SIS"/>
    <property type="match status" value="1"/>
</dbReference>
<reference evidence="2 3" key="1">
    <citation type="submission" date="2019-02" db="EMBL/GenBank/DDBJ databases">
        <title>Paenibacillus sp. nov., isolated from surface-sterilized tissue of Thalictrum simplex L.</title>
        <authorList>
            <person name="Tuo L."/>
        </authorList>
    </citation>
    <scope>NUCLEOTIDE SEQUENCE [LARGE SCALE GENOMIC DNA]</scope>
    <source>
        <strain evidence="2 3">N2SHLJ1</strain>
    </source>
</reference>
<evidence type="ECO:0000313" key="2">
    <source>
        <dbReference type="EMBL" id="TBL70100.1"/>
    </source>
</evidence>
<gene>
    <name evidence="2" type="ORF">EYB31_34385</name>
</gene>
<dbReference type="Pfam" id="PF13580">
    <property type="entry name" value="SIS_2"/>
    <property type="match status" value="1"/>
</dbReference>
<comment type="caution">
    <text evidence="2">The sequence shown here is derived from an EMBL/GenBank/DDBJ whole genome shotgun (WGS) entry which is preliminary data.</text>
</comment>
<keyword evidence="3" id="KW-1185">Reference proteome</keyword>
<evidence type="ECO:0000313" key="3">
    <source>
        <dbReference type="Proteomes" id="UP000293142"/>
    </source>
</evidence>
<dbReference type="EMBL" id="SIRE01000034">
    <property type="protein sequence ID" value="TBL70100.1"/>
    <property type="molecule type" value="Genomic_DNA"/>
</dbReference>
<dbReference type="InterPro" id="IPR001347">
    <property type="entry name" value="SIS_dom"/>
</dbReference>
<dbReference type="Proteomes" id="UP000293142">
    <property type="component" value="Unassembled WGS sequence"/>
</dbReference>
<protein>
    <submittedName>
        <fullName evidence="2">Sugar isomerase domain-containing protein</fullName>
    </submittedName>
</protein>
<accession>A0A4Q9DHB1</accession>
<dbReference type="GO" id="GO:0097367">
    <property type="term" value="F:carbohydrate derivative binding"/>
    <property type="evidence" value="ECO:0007669"/>
    <property type="project" value="InterPro"/>
</dbReference>
<dbReference type="OrthoDB" id="9805185at2"/>
<dbReference type="NCBIfam" id="NF002805">
    <property type="entry name" value="PRK02947.1"/>
    <property type="match status" value="1"/>
</dbReference>
<dbReference type="SUPFAM" id="SSF53697">
    <property type="entry name" value="SIS domain"/>
    <property type="match status" value="1"/>
</dbReference>
<keyword evidence="2" id="KW-0413">Isomerase</keyword>
<dbReference type="Gene3D" id="3.40.50.10490">
    <property type="entry name" value="Glucose-6-phosphate isomerase like protein, domain 1"/>
    <property type="match status" value="1"/>
</dbReference>
<dbReference type="GO" id="GO:1901135">
    <property type="term" value="P:carbohydrate derivative metabolic process"/>
    <property type="evidence" value="ECO:0007669"/>
    <property type="project" value="InterPro"/>
</dbReference>
<evidence type="ECO:0000259" key="1">
    <source>
        <dbReference type="PROSITE" id="PS51464"/>
    </source>
</evidence>
<dbReference type="AlphaFoldDB" id="A0A4Q9DHB1"/>
<dbReference type="InterPro" id="IPR046348">
    <property type="entry name" value="SIS_dom_sf"/>
</dbReference>
<dbReference type="GO" id="GO:0016853">
    <property type="term" value="F:isomerase activity"/>
    <property type="evidence" value="ECO:0007669"/>
    <property type="project" value="UniProtKB-KW"/>
</dbReference>
<organism evidence="2 3">
    <name type="scientific">Paenibacillus thalictri</name>
    <dbReference type="NCBI Taxonomy" id="2527873"/>
    <lineage>
        <taxon>Bacteria</taxon>
        <taxon>Bacillati</taxon>
        <taxon>Bacillota</taxon>
        <taxon>Bacilli</taxon>
        <taxon>Bacillales</taxon>
        <taxon>Paenibacillaceae</taxon>
        <taxon>Paenibacillus</taxon>
    </lineage>
</organism>